<dbReference type="OrthoDB" id="408373at2759"/>
<dbReference type="SUPFAM" id="SSF53474">
    <property type="entry name" value="alpha/beta-Hydrolases"/>
    <property type="match status" value="1"/>
</dbReference>
<proteinExistence type="predicted"/>
<keyword evidence="4" id="KW-1185">Reference proteome</keyword>
<feature type="domain" description="AB hydrolase-1" evidence="2">
    <location>
        <begin position="24"/>
        <end position="149"/>
    </location>
</feature>
<sequence length="289" mass="32102">MPFFQRNENISIFYIDEGSKDAQAVLLIPGITCDLHDWNWQVPFLLGRRFRVITPDPRGQGRSSAPAPTPDITSYPGPGANPSIVDYYPQSTAEDFVALLCDLDVSSAVLVAHSLSTAAAYHLASTRPDLIRALVILDPLHSVPVATAEEHLSDPALVLQNLATLFEPALYPPTVPAWHNTWIARRAAQADMAVILAQCRACLCDPEGLGRREVSVSRHGGKVKAPRLTIGNSEYWVGTERNYMPPSSDFDEIHLVEGVGHWFHQHKSEEANRILERWFERIGLLPVDR</sequence>
<dbReference type="EMBL" id="WIGM01000404">
    <property type="protein sequence ID" value="KAF6826320.1"/>
    <property type="molecule type" value="Genomic_DNA"/>
</dbReference>
<dbReference type="GO" id="GO:0046464">
    <property type="term" value="P:acylglycerol catabolic process"/>
    <property type="evidence" value="ECO:0007669"/>
    <property type="project" value="TreeGrafter"/>
</dbReference>
<dbReference type="GO" id="GO:0047372">
    <property type="term" value="F:monoacylglycerol lipase activity"/>
    <property type="evidence" value="ECO:0007669"/>
    <property type="project" value="TreeGrafter"/>
</dbReference>
<gene>
    <name evidence="3" type="ORF">CMUS01_09475</name>
</gene>
<reference evidence="3" key="1">
    <citation type="journal article" date="2020" name="Phytopathology">
        <title>Genome Sequence Resources of Colletotrichum truncatum, C. plurivorum, C. musicola, and C. sojae: Four Species Pathogenic to Soybean (Glycine max).</title>
        <authorList>
            <person name="Rogerio F."/>
            <person name="Boufleur T.R."/>
            <person name="Ciampi-Guillardi M."/>
            <person name="Sukno S.A."/>
            <person name="Thon M.R."/>
            <person name="Massola Junior N.S."/>
            <person name="Baroncelli R."/>
        </authorList>
    </citation>
    <scope>NUCLEOTIDE SEQUENCE</scope>
    <source>
        <strain evidence="3">LFN0074</strain>
    </source>
</reference>
<evidence type="ECO:0000313" key="4">
    <source>
        <dbReference type="Proteomes" id="UP000639643"/>
    </source>
</evidence>
<dbReference type="Pfam" id="PF00561">
    <property type="entry name" value="Abhydrolase_1"/>
    <property type="match status" value="1"/>
</dbReference>
<organism evidence="3 4">
    <name type="scientific">Colletotrichum musicola</name>
    <dbReference type="NCBI Taxonomy" id="2175873"/>
    <lineage>
        <taxon>Eukaryota</taxon>
        <taxon>Fungi</taxon>
        <taxon>Dikarya</taxon>
        <taxon>Ascomycota</taxon>
        <taxon>Pezizomycotina</taxon>
        <taxon>Sordariomycetes</taxon>
        <taxon>Hypocreomycetidae</taxon>
        <taxon>Glomerellales</taxon>
        <taxon>Glomerellaceae</taxon>
        <taxon>Colletotrichum</taxon>
        <taxon>Colletotrichum orchidearum species complex</taxon>
    </lineage>
</organism>
<feature type="region of interest" description="Disordered" evidence="1">
    <location>
        <begin position="56"/>
        <end position="76"/>
    </location>
</feature>
<protein>
    <recommendedName>
        <fullName evidence="2">AB hydrolase-1 domain-containing protein</fullName>
    </recommendedName>
</protein>
<evidence type="ECO:0000259" key="2">
    <source>
        <dbReference type="Pfam" id="PF00561"/>
    </source>
</evidence>
<dbReference type="InterPro" id="IPR050266">
    <property type="entry name" value="AB_hydrolase_sf"/>
</dbReference>
<dbReference type="InterPro" id="IPR000073">
    <property type="entry name" value="AB_hydrolase_1"/>
</dbReference>
<comment type="caution">
    <text evidence="3">The sequence shown here is derived from an EMBL/GenBank/DDBJ whole genome shotgun (WGS) entry which is preliminary data.</text>
</comment>
<accession>A0A8H6K892</accession>
<dbReference type="PANTHER" id="PTHR43798">
    <property type="entry name" value="MONOACYLGLYCEROL LIPASE"/>
    <property type="match status" value="1"/>
</dbReference>
<evidence type="ECO:0000256" key="1">
    <source>
        <dbReference type="SAM" id="MobiDB-lite"/>
    </source>
</evidence>
<dbReference type="AlphaFoldDB" id="A0A8H6K892"/>
<dbReference type="Proteomes" id="UP000639643">
    <property type="component" value="Unassembled WGS sequence"/>
</dbReference>
<name>A0A8H6K892_9PEZI</name>
<dbReference type="InterPro" id="IPR029058">
    <property type="entry name" value="AB_hydrolase_fold"/>
</dbReference>
<evidence type="ECO:0000313" key="3">
    <source>
        <dbReference type="EMBL" id="KAF6826320.1"/>
    </source>
</evidence>
<dbReference type="Gene3D" id="3.40.50.1820">
    <property type="entry name" value="alpha/beta hydrolase"/>
    <property type="match status" value="1"/>
</dbReference>
<dbReference type="PANTHER" id="PTHR43798:SF33">
    <property type="entry name" value="HYDROLASE, PUTATIVE (AFU_ORTHOLOGUE AFUA_2G14860)-RELATED"/>
    <property type="match status" value="1"/>
</dbReference>
<dbReference type="GO" id="GO:0016020">
    <property type="term" value="C:membrane"/>
    <property type="evidence" value="ECO:0007669"/>
    <property type="project" value="TreeGrafter"/>
</dbReference>